<protein>
    <submittedName>
        <fullName evidence="2">Uncharacterized protein</fullName>
    </submittedName>
</protein>
<comment type="caution">
    <text evidence="2">The sequence shown here is derived from an EMBL/GenBank/DDBJ whole genome shotgun (WGS) entry which is preliminary data.</text>
</comment>
<dbReference type="EMBL" id="JARJCN010000023">
    <property type="protein sequence ID" value="KAJ7089870.1"/>
    <property type="molecule type" value="Genomic_DNA"/>
</dbReference>
<keyword evidence="3" id="KW-1185">Reference proteome</keyword>
<keyword evidence="1" id="KW-1133">Transmembrane helix</keyword>
<dbReference type="AlphaFoldDB" id="A0AAD6U457"/>
<keyword evidence="1" id="KW-0472">Membrane</keyword>
<reference evidence="2" key="1">
    <citation type="submission" date="2023-03" db="EMBL/GenBank/DDBJ databases">
        <title>Massive genome expansion in bonnet fungi (Mycena s.s.) driven by repeated elements and novel gene families across ecological guilds.</title>
        <authorList>
            <consortium name="Lawrence Berkeley National Laboratory"/>
            <person name="Harder C.B."/>
            <person name="Miyauchi S."/>
            <person name="Viragh M."/>
            <person name="Kuo A."/>
            <person name="Thoen E."/>
            <person name="Andreopoulos B."/>
            <person name="Lu D."/>
            <person name="Skrede I."/>
            <person name="Drula E."/>
            <person name="Henrissat B."/>
            <person name="Morin E."/>
            <person name="Kohler A."/>
            <person name="Barry K."/>
            <person name="LaButti K."/>
            <person name="Morin E."/>
            <person name="Salamov A."/>
            <person name="Lipzen A."/>
            <person name="Mereny Z."/>
            <person name="Hegedus B."/>
            <person name="Baldrian P."/>
            <person name="Stursova M."/>
            <person name="Weitz H."/>
            <person name="Taylor A."/>
            <person name="Grigoriev I.V."/>
            <person name="Nagy L.G."/>
            <person name="Martin F."/>
            <person name="Kauserud H."/>
        </authorList>
    </citation>
    <scope>NUCLEOTIDE SEQUENCE</scope>
    <source>
        <strain evidence="2">CBHHK173m</strain>
    </source>
</reference>
<dbReference type="Proteomes" id="UP001222325">
    <property type="component" value="Unassembled WGS sequence"/>
</dbReference>
<dbReference type="Gene3D" id="2.60.120.260">
    <property type="entry name" value="Galactose-binding domain-like"/>
    <property type="match status" value="1"/>
</dbReference>
<gene>
    <name evidence="2" type="ORF">B0H15DRAFT_275439</name>
</gene>
<keyword evidence="1" id="KW-0812">Transmembrane</keyword>
<evidence type="ECO:0000313" key="2">
    <source>
        <dbReference type="EMBL" id="KAJ7089870.1"/>
    </source>
</evidence>
<organism evidence="2 3">
    <name type="scientific">Mycena belliarum</name>
    <dbReference type="NCBI Taxonomy" id="1033014"/>
    <lineage>
        <taxon>Eukaryota</taxon>
        <taxon>Fungi</taxon>
        <taxon>Dikarya</taxon>
        <taxon>Basidiomycota</taxon>
        <taxon>Agaricomycotina</taxon>
        <taxon>Agaricomycetes</taxon>
        <taxon>Agaricomycetidae</taxon>
        <taxon>Agaricales</taxon>
        <taxon>Marasmiineae</taxon>
        <taxon>Mycenaceae</taxon>
        <taxon>Mycena</taxon>
    </lineage>
</organism>
<evidence type="ECO:0000256" key="1">
    <source>
        <dbReference type="SAM" id="Phobius"/>
    </source>
</evidence>
<name>A0AAD6U457_9AGAR</name>
<accession>A0AAD6U457</accession>
<evidence type="ECO:0000313" key="3">
    <source>
        <dbReference type="Proteomes" id="UP001222325"/>
    </source>
</evidence>
<proteinExistence type="predicted"/>
<feature type="transmembrane region" description="Helical" evidence="1">
    <location>
        <begin position="293"/>
        <end position="317"/>
    </location>
</feature>
<sequence length="444" mass="48550">MPKLNTTSDDSSPLIAYYPPGAWHQNYSNDAFNGGYTSTWTQNATATFQFSGTWVAVKGSRNPSHGAYNITLDGYSYAFNGSAPVTFQTDVFNSRFHPIENGHHTLVITNIGRKTLDIDSITWSCDVGGLNTSDVSLQKSVVDDTDDAFTYFPQGSWDVDHSDLGNFPENTGHGCRCKLHIFRDAVAIYGTTGPQNSRYSVLPPNRPRQEFTATRDVSSSQVLLYFGNGFGPGNHTIGLANQSPGLFQIDFAVVHAVSSPSSSPSSSSAPVHQASPYLPSDPVLPSDRAKLPAGAIVAITFAAFIFFFLLAALWFILRRNKTLWMRLQRGYMVQSQFDSSTPPNGITPLPYSTPPHAGTRHAPANDAVSIEAGSLNRAVTMQSASTLVADHGSLMTQVGDYDWWFSLKPRGGDQAPRDLRPPCRAPRLFDMCKNQNIMIQRPRG</sequence>